<evidence type="ECO:0000313" key="1">
    <source>
        <dbReference type="EMBL" id="RVU37729.1"/>
    </source>
</evidence>
<dbReference type="InterPro" id="IPR007420">
    <property type="entry name" value="DUF465"/>
</dbReference>
<dbReference type="OrthoDB" id="1263265at2"/>
<protein>
    <submittedName>
        <fullName evidence="1">DUF465 domain-containing protein</fullName>
    </submittedName>
</protein>
<comment type="caution">
    <text evidence="1">The sequence shown here is derived from an EMBL/GenBank/DDBJ whole genome shotgun (WGS) entry which is preliminary data.</text>
</comment>
<name>A0A437QTD5_9PROT</name>
<dbReference type="Proteomes" id="UP000287447">
    <property type="component" value="Unassembled WGS sequence"/>
</dbReference>
<evidence type="ECO:0000313" key="2">
    <source>
        <dbReference type="Proteomes" id="UP000287447"/>
    </source>
</evidence>
<dbReference type="AlphaFoldDB" id="A0A437QTD5"/>
<dbReference type="EMBL" id="SADE01000001">
    <property type="protein sequence ID" value="RVU37729.1"/>
    <property type="molecule type" value="Genomic_DNA"/>
</dbReference>
<dbReference type="Pfam" id="PF04325">
    <property type="entry name" value="DUF465"/>
    <property type="match status" value="1"/>
</dbReference>
<reference evidence="2" key="1">
    <citation type="submission" date="2019-01" db="EMBL/GenBank/DDBJ databases">
        <title>Gri0909 isolated from a small marine red alga.</title>
        <authorList>
            <person name="Kim J."/>
            <person name="Jeong S.E."/>
            <person name="Jeon C.O."/>
        </authorList>
    </citation>
    <scope>NUCLEOTIDE SEQUENCE [LARGE SCALE GENOMIC DNA]</scope>
    <source>
        <strain evidence="2">Gri0909</strain>
    </source>
</reference>
<dbReference type="InterPro" id="IPR038444">
    <property type="entry name" value="DUF465_sf"/>
</dbReference>
<accession>A0A437QTD5</accession>
<dbReference type="RefSeq" id="WP_127763000.1">
    <property type="nucleotide sequence ID" value="NZ_SADE01000001.1"/>
</dbReference>
<proteinExistence type="predicted"/>
<gene>
    <name evidence="1" type="ORF">EOI86_00010</name>
</gene>
<keyword evidence="2" id="KW-1185">Reference proteome</keyword>
<dbReference type="Gene3D" id="6.10.280.50">
    <property type="match status" value="1"/>
</dbReference>
<organism evidence="1 2">
    <name type="scientific">Hwanghaeella grinnelliae</name>
    <dbReference type="NCBI Taxonomy" id="2500179"/>
    <lineage>
        <taxon>Bacteria</taxon>
        <taxon>Pseudomonadati</taxon>
        <taxon>Pseudomonadota</taxon>
        <taxon>Alphaproteobacteria</taxon>
        <taxon>Rhodospirillales</taxon>
        <taxon>Rhodospirillaceae</taxon>
        <taxon>Hwanghaeella</taxon>
    </lineage>
</organism>
<sequence>MTHTPHDIAEEFPEHADRIHALKASNAHFAKLCDNHHRINREIHRGEENVEPMDDAHLEDLKKQRLALLDEIVAFLK</sequence>